<dbReference type="InterPro" id="IPR053259">
    <property type="entry name" value="Golvesin-related_Golgi"/>
</dbReference>
<dbReference type="Gene3D" id="3.40.50.300">
    <property type="entry name" value="P-loop containing nucleotide triphosphate hydrolases"/>
    <property type="match status" value="1"/>
</dbReference>
<evidence type="ECO:0008006" key="3">
    <source>
        <dbReference type="Google" id="ProtNLM"/>
    </source>
</evidence>
<accession>A0A836C8W3</accession>
<dbReference type="SUPFAM" id="SSF52540">
    <property type="entry name" value="P-loop containing nucleoside triphosphate hydrolases"/>
    <property type="match status" value="1"/>
</dbReference>
<gene>
    <name evidence="1" type="ORF">JKP88DRAFT_337460</name>
</gene>
<keyword evidence="2" id="KW-1185">Reference proteome</keyword>
<feature type="non-terminal residue" evidence="1">
    <location>
        <position position="310"/>
    </location>
</feature>
<dbReference type="OrthoDB" id="423096at2759"/>
<comment type="caution">
    <text evidence="1">The sequence shown here is derived from an EMBL/GenBank/DDBJ whole genome shotgun (WGS) entry which is preliminary data.</text>
</comment>
<dbReference type="Proteomes" id="UP000664859">
    <property type="component" value="Unassembled WGS sequence"/>
</dbReference>
<dbReference type="PANTHER" id="PTHR32301:SF6">
    <property type="entry name" value="GOLVESIN-RELATED"/>
    <property type="match status" value="1"/>
</dbReference>
<sequence length="310" mass="36340">FKCPPRAERWSEPDVRDLSAAEAFRGGDSGAFLYFQHMRKAGGTAICDLAKRNMPPHQVPRHYCMPDVRGAMATPPWSLREHLLAELRSKRLRMTANEWDALPRSQLTLPGAVFLTSLRHPLDRWYSQYRFEHLEHRDGECMAASKQMVFTKWYPNFARDSQGNNYYVKTFCGAENPTPTDLEKIKDKKGAVRYTKDLLWSWRKFKSWGKEVKWDDFLFAIDALRRFHLVLITELMDDGHPMIEEVLGWRQPPKLVRPHEKMAHRKKGEAPSLAREGLTLDEWNLLADGNAFDLLFYHYARRIYLERRAC</sequence>
<dbReference type="InterPro" id="IPR027417">
    <property type="entry name" value="P-loop_NTPase"/>
</dbReference>
<proteinExistence type="predicted"/>
<dbReference type="EMBL" id="JAFCMP010000546">
    <property type="protein sequence ID" value="KAG5175751.1"/>
    <property type="molecule type" value="Genomic_DNA"/>
</dbReference>
<organism evidence="1 2">
    <name type="scientific">Tribonema minus</name>
    <dbReference type="NCBI Taxonomy" id="303371"/>
    <lineage>
        <taxon>Eukaryota</taxon>
        <taxon>Sar</taxon>
        <taxon>Stramenopiles</taxon>
        <taxon>Ochrophyta</taxon>
        <taxon>PX clade</taxon>
        <taxon>Xanthophyceae</taxon>
        <taxon>Tribonematales</taxon>
        <taxon>Tribonemataceae</taxon>
        <taxon>Tribonema</taxon>
    </lineage>
</organism>
<dbReference type="AlphaFoldDB" id="A0A836C8W3"/>
<evidence type="ECO:0000313" key="2">
    <source>
        <dbReference type="Proteomes" id="UP000664859"/>
    </source>
</evidence>
<name>A0A836C8W3_9STRA</name>
<protein>
    <recommendedName>
        <fullName evidence="3">Sulfotransferase</fullName>
    </recommendedName>
</protein>
<reference evidence="1" key="1">
    <citation type="submission" date="2021-02" db="EMBL/GenBank/DDBJ databases">
        <title>First Annotated Genome of the Yellow-green Alga Tribonema minus.</title>
        <authorList>
            <person name="Mahan K.M."/>
        </authorList>
    </citation>
    <scope>NUCLEOTIDE SEQUENCE</scope>
    <source>
        <strain evidence="1">UTEX B ZZ1240</strain>
    </source>
</reference>
<dbReference type="PANTHER" id="PTHR32301">
    <property type="entry name" value="COUNTIN RECEPTOR CNR3-RELATED"/>
    <property type="match status" value="1"/>
</dbReference>
<evidence type="ECO:0000313" key="1">
    <source>
        <dbReference type="EMBL" id="KAG5175751.1"/>
    </source>
</evidence>
<feature type="non-terminal residue" evidence="1">
    <location>
        <position position="1"/>
    </location>
</feature>